<dbReference type="Pfam" id="PF01926">
    <property type="entry name" value="MMR_HSR1"/>
    <property type="match status" value="1"/>
</dbReference>
<dbReference type="EMBL" id="DS547111">
    <property type="protein sequence ID" value="EDR05788.1"/>
    <property type="molecule type" value="Genomic_DNA"/>
</dbReference>
<dbReference type="InterPro" id="IPR027417">
    <property type="entry name" value="P-loop_NTPase"/>
</dbReference>
<evidence type="ECO:0000313" key="4">
    <source>
        <dbReference type="Proteomes" id="UP000001194"/>
    </source>
</evidence>
<feature type="coiled-coil region" evidence="1">
    <location>
        <begin position="250"/>
        <end position="279"/>
    </location>
</feature>
<dbReference type="HOGENOM" id="CLU_018003_8_0_1"/>
<evidence type="ECO:0000256" key="1">
    <source>
        <dbReference type="SAM" id="Coils"/>
    </source>
</evidence>
<evidence type="ECO:0000313" key="3">
    <source>
        <dbReference type="EMBL" id="EDR05788.1"/>
    </source>
</evidence>
<protein>
    <submittedName>
        <fullName evidence="3">Predicted protein</fullName>
    </submittedName>
</protein>
<dbReference type="Gene3D" id="3.40.50.300">
    <property type="entry name" value="P-loop containing nucleotide triphosphate hydrolases"/>
    <property type="match status" value="1"/>
</dbReference>
<dbReference type="RefSeq" id="XP_001883464.1">
    <property type="nucleotide sequence ID" value="XM_001883429.1"/>
</dbReference>
<gene>
    <name evidence="3" type="ORF">LACBIDRAFT_302514</name>
</gene>
<dbReference type="KEGG" id="lbc:LACBIDRAFT_302514"/>
<sequence length="705" mass="77478">MRIKAGKTEKAPRSTKLKYKALPDDIIIPVMGPTGVGKSTFINHIAGNSVKVGHNLKSCTAELQPVVVNSSQHSQLGGQRLVIVDTPGFDDTYVSDSEILQRIALWLADAYHGEMKLGGVIYLHDISLSRMLGTTRKNLEVFQKLCGDDAFRSVILGTTKWGDVFKEDGDRRTQQLCDNYWREMLDHGSQVFRFEDSSKSAWAMVNSIIELNRSRAEVLQIQRELVDALKLIPDTEAGQKLRNDLDQVLIKLKEDRKAQKKDESKRMELDREIAQVREQMKVMKVPVSQRILGFLSLGIDKILDAVALSPPAPESSITRLAIDCDRLVLLFGENREVKNMLLKLLSAQGVDDQNTPTQEIKCWPVGTNEESYMIIDTPDLDSSSNLGRVVQKTRTWLESSCREDMNVGVVYLKLNGSASDTGAVSLQENKLPTHAAVSRVTPRPNESTLSLNESLSNYNIKLVPNGPSNPQTARQPPNPPVISMTDARPFAAPIDMKTDTPFPPSTAPVFSPAKAVRPSSITRKSYDTSPLAVTKEGPPAAIVSGYEGITSATTVARHPLPTNQLVSSGHVSRFLRSKGPQATPSPTPLPARISESSPLTMELFQGLPSADSILFATLTTRPKTQTSEEAVEADVVPYNHASDGKVVEFHNTPEAAQAMLHLLLKKTLPVAMLLDTLNSLDEETTSKPSEGGKFKLLGSFRSLFR</sequence>
<dbReference type="InParanoid" id="B0DHU0"/>
<organism evidence="4">
    <name type="scientific">Laccaria bicolor (strain S238N-H82 / ATCC MYA-4686)</name>
    <name type="common">Bicoloured deceiver</name>
    <name type="synonym">Laccaria laccata var. bicolor</name>
    <dbReference type="NCBI Taxonomy" id="486041"/>
    <lineage>
        <taxon>Eukaryota</taxon>
        <taxon>Fungi</taxon>
        <taxon>Dikarya</taxon>
        <taxon>Basidiomycota</taxon>
        <taxon>Agaricomycotina</taxon>
        <taxon>Agaricomycetes</taxon>
        <taxon>Agaricomycetidae</taxon>
        <taxon>Agaricales</taxon>
        <taxon>Agaricineae</taxon>
        <taxon>Hydnangiaceae</taxon>
        <taxon>Laccaria</taxon>
    </lineage>
</organism>
<reference evidence="3 4" key="1">
    <citation type="journal article" date="2008" name="Nature">
        <title>The genome of Laccaria bicolor provides insights into mycorrhizal symbiosis.</title>
        <authorList>
            <person name="Martin F."/>
            <person name="Aerts A."/>
            <person name="Ahren D."/>
            <person name="Brun A."/>
            <person name="Danchin E.G.J."/>
            <person name="Duchaussoy F."/>
            <person name="Gibon J."/>
            <person name="Kohler A."/>
            <person name="Lindquist E."/>
            <person name="Pereda V."/>
            <person name="Salamov A."/>
            <person name="Shapiro H.J."/>
            <person name="Wuyts J."/>
            <person name="Blaudez D."/>
            <person name="Buee M."/>
            <person name="Brokstein P."/>
            <person name="Canbaeck B."/>
            <person name="Cohen D."/>
            <person name="Courty P.E."/>
            <person name="Coutinho P.M."/>
            <person name="Delaruelle C."/>
            <person name="Detter J.C."/>
            <person name="Deveau A."/>
            <person name="DiFazio S."/>
            <person name="Duplessis S."/>
            <person name="Fraissinet-Tachet L."/>
            <person name="Lucic E."/>
            <person name="Frey-Klett P."/>
            <person name="Fourrey C."/>
            <person name="Feussner I."/>
            <person name="Gay G."/>
            <person name="Grimwood J."/>
            <person name="Hoegger P.J."/>
            <person name="Jain P."/>
            <person name="Kilaru S."/>
            <person name="Labbe J."/>
            <person name="Lin Y.C."/>
            <person name="Legue V."/>
            <person name="Le Tacon F."/>
            <person name="Marmeisse R."/>
            <person name="Melayah D."/>
            <person name="Montanini B."/>
            <person name="Muratet M."/>
            <person name="Nehls U."/>
            <person name="Niculita-Hirzel H."/>
            <person name="Oudot-Le Secq M.P."/>
            <person name="Peter M."/>
            <person name="Quesneville H."/>
            <person name="Rajashekar B."/>
            <person name="Reich M."/>
            <person name="Rouhier N."/>
            <person name="Schmutz J."/>
            <person name="Yin T."/>
            <person name="Chalot M."/>
            <person name="Henrissat B."/>
            <person name="Kuees U."/>
            <person name="Lucas S."/>
            <person name="Van de Peer Y."/>
            <person name="Podila G.K."/>
            <person name="Polle A."/>
            <person name="Pukkila P.J."/>
            <person name="Richardson P.M."/>
            <person name="Rouze P."/>
            <person name="Sanders I.R."/>
            <person name="Stajich J.E."/>
            <person name="Tunlid A."/>
            <person name="Tuskan G."/>
            <person name="Grigoriev I.V."/>
        </authorList>
    </citation>
    <scope>NUCLEOTIDE SEQUENCE [LARGE SCALE GENOMIC DNA]</scope>
    <source>
        <strain evidence="4">S238N-H82 / ATCC MYA-4686</strain>
    </source>
</reference>
<feature type="domain" description="G" evidence="2">
    <location>
        <begin position="30"/>
        <end position="93"/>
    </location>
</feature>
<name>B0DHU0_LACBS</name>
<dbReference type="Proteomes" id="UP000001194">
    <property type="component" value="Unassembled WGS sequence"/>
</dbReference>
<keyword evidence="4" id="KW-1185">Reference proteome</keyword>
<accession>B0DHU0</accession>
<dbReference type="SUPFAM" id="SSF52540">
    <property type="entry name" value="P-loop containing nucleoside triphosphate hydrolases"/>
    <property type="match status" value="1"/>
</dbReference>
<dbReference type="CDD" id="cd00882">
    <property type="entry name" value="Ras_like_GTPase"/>
    <property type="match status" value="1"/>
</dbReference>
<proteinExistence type="predicted"/>
<dbReference type="InterPro" id="IPR006073">
    <property type="entry name" value="GTP-bd"/>
</dbReference>
<dbReference type="OrthoDB" id="2155212at2759"/>
<dbReference type="GeneID" id="6079080"/>
<dbReference type="AlphaFoldDB" id="B0DHU0"/>
<dbReference type="GO" id="GO:0005525">
    <property type="term" value="F:GTP binding"/>
    <property type="evidence" value="ECO:0007669"/>
    <property type="project" value="InterPro"/>
</dbReference>
<evidence type="ECO:0000259" key="2">
    <source>
        <dbReference type="Pfam" id="PF01926"/>
    </source>
</evidence>
<keyword evidence="1" id="KW-0175">Coiled coil</keyword>